<dbReference type="PROSITE" id="PS50042">
    <property type="entry name" value="CNMP_BINDING_3"/>
    <property type="match status" value="1"/>
</dbReference>
<dbReference type="CDD" id="cd00038">
    <property type="entry name" value="CAP_ED"/>
    <property type="match status" value="1"/>
</dbReference>
<organism evidence="2 3">
    <name type="scientific">Virgisporangium ochraceum</name>
    <dbReference type="NCBI Taxonomy" id="65505"/>
    <lineage>
        <taxon>Bacteria</taxon>
        <taxon>Bacillati</taxon>
        <taxon>Actinomycetota</taxon>
        <taxon>Actinomycetes</taxon>
        <taxon>Micromonosporales</taxon>
        <taxon>Micromonosporaceae</taxon>
        <taxon>Virgisporangium</taxon>
    </lineage>
</organism>
<dbReference type="PANTHER" id="PTHR24567:SF74">
    <property type="entry name" value="HTH-TYPE TRANSCRIPTIONAL REGULATOR ARCR"/>
    <property type="match status" value="1"/>
</dbReference>
<dbReference type="EMBL" id="BOPH01000160">
    <property type="protein sequence ID" value="GIJ75501.1"/>
    <property type="molecule type" value="Genomic_DNA"/>
</dbReference>
<comment type="caution">
    <text evidence="2">The sequence shown here is derived from an EMBL/GenBank/DDBJ whole genome shotgun (WGS) entry which is preliminary data.</text>
</comment>
<gene>
    <name evidence="2" type="ORF">Voc01_104180</name>
</gene>
<keyword evidence="3" id="KW-1185">Reference proteome</keyword>
<sequence>MQTMAQLLASQPFLTGMRAAHLERMSFYAHRSVFRPGMRIFNEGGRANRYWIIREGAVDLDTTVPGRGTVAVETLGPGAVLGWSWMFPPHTWHFGAVATQPTLTIEFTAPEVLRLCEGDPELGYELTRRFMAVVVERLQTTRSRLIAEGFPTSA</sequence>
<dbReference type="Pfam" id="PF00027">
    <property type="entry name" value="cNMP_binding"/>
    <property type="match status" value="1"/>
</dbReference>
<dbReference type="GO" id="GO:0005829">
    <property type="term" value="C:cytosol"/>
    <property type="evidence" value="ECO:0007669"/>
    <property type="project" value="TreeGrafter"/>
</dbReference>
<dbReference type="SUPFAM" id="SSF51206">
    <property type="entry name" value="cAMP-binding domain-like"/>
    <property type="match status" value="1"/>
</dbReference>
<dbReference type="InterPro" id="IPR018490">
    <property type="entry name" value="cNMP-bd_dom_sf"/>
</dbReference>
<reference evidence="2" key="1">
    <citation type="submission" date="2021-01" db="EMBL/GenBank/DDBJ databases">
        <title>Whole genome shotgun sequence of Virgisporangium ochraceum NBRC 16418.</title>
        <authorList>
            <person name="Komaki H."/>
            <person name="Tamura T."/>
        </authorList>
    </citation>
    <scope>NUCLEOTIDE SEQUENCE</scope>
    <source>
        <strain evidence="2">NBRC 16418</strain>
    </source>
</reference>
<dbReference type="RefSeq" id="WP_239161115.1">
    <property type="nucleotide sequence ID" value="NZ_BOPH01000160.1"/>
</dbReference>
<dbReference type="Proteomes" id="UP000635606">
    <property type="component" value="Unassembled WGS sequence"/>
</dbReference>
<accession>A0A8J4A9K0</accession>
<dbReference type="Gene3D" id="2.60.120.10">
    <property type="entry name" value="Jelly Rolls"/>
    <property type="match status" value="1"/>
</dbReference>
<evidence type="ECO:0000313" key="3">
    <source>
        <dbReference type="Proteomes" id="UP000635606"/>
    </source>
</evidence>
<evidence type="ECO:0000313" key="2">
    <source>
        <dbReference type="EMBL" id="GIJ75501.1"/>
    </source>
</evidence>
<proteinExistence type="predicted"/>
<name>A0A8J4A9K0_9ACTN</name>
<dbReference type="PANTHER" id="PTHR24567">
    <property type="entry name" value="CRP FAMILY TRANSCRIPTIONAL REGULATORY PROTEIN"/>
    <property type="match status" value="1"/>
</dbReference>
<dbReference type="AlphaFoldDB" id="A0A8J4A9K0"/>
<feature type="domain" description="Cyclic nucleotide-binding" evidence="1">
    <location>
        <begin position="13"/>
        <end position="82"/>
    </location>
</feature>
<dbReference type="InterPro" id="IPR050397">
    <property type="entry name" value="Env_Response_Regulators"/>
</dbReference>
<dbReference type="InterPro" id="IPR014710">
    <property type="entry name" value="RmlC-like_jellyroll"/>
</dbReference>
<dbReference type="GO" id="GO:0003700">
    <property type="term" value="F:DNA-binding transcription factor activity"/>
    <property type="evidence" value="ECO:0007669"/>
    <property type="project" value="TreeGrafter"/>
</dbReference>
<evidence type="ECO:0000259" key="1">
    <source>
        <dbReference type="PROSITE" id="PS50042"/>
    </source>
</evidence>
<protein>
    <recommendedName>
        <fullName evidence="1">Cyclic nucleotide-binding domain-containing protein</fullName>
    </recommendedName>
</protein>
<dbReference type="InterPro" id="IPR000595">
    <property type="entry name" value="cNMP-bd_dom"/>
</dbReference>